<evidence type="ECO:0000256" key="2">
    <source>
        <dbReference type="ARBA" id="ARBA00022649"/>
    </source>
</evidence>
<evidence type="ECO:0000313" key="6">
    <source>
        <dbReference type="EMBL" id="OQO71647.1"/>
    </source>
</evidence>
<dbReference type="GO" id="GO:0000166">
    <property type="term" value="F:nucleotide binding"/>
    <property type="evidence" value="ECO:0007669"/>
    <property type="project" value="UniProtKB-KW"/>
</dbReference>
<dbReference type="InterPro" id="IPR051813">
    <property type="entry name" value="HepT_RNase_toxin"/>
</dbReference>
<proteinExistence type="predicted"/>
<dbReference type="Proteomes" id="UP000192477">
    <property type="component" value="Unassembled WGS sequence"/>
</dbReference>
<gene>
    <name evidence="6" type="ORF">BH747_02115</name>
</gene>
<dbReference type="STRING" id="112904.BH747_02115"/>
<accession>A0A1V8YUD7</accession>
<comment type="caution">
    <text evidence="6">The sequence shown here is derived from an EMBL/GenBank/DDBJ whole genome shotgun (WGS) entry which is preliminary data.</text>
</comment>
<keyword evidence="1" id="KW-0597">Phosphoprotein</keyword>
<evidence type="ECO:0000256" key="3">
    <source>
        <dbReference type="ARBA" id="ARBA00022722"/>
    </source>
</evidence>
<dbReference type="RefSeq" id="WP_081181987.1">
    <property type="nucleotide sequence ID" value="NZ_MJEA01000001.1"/>
</dbReference>
<evidence type="ECO:0000256" key="4">
    <source>
        <dbReference type="ARBA" id="ARBA00022741"/>
    </source>
</evidence>
<name>A0A1V8YUD7_9ENTE</name>
<dbReference type="GO" id="GO:0004540">
    <property type="term" value="F:RNA nuclease activity"/>
    <property type="evidence" value="ECO:0007669"/>
    <property type="project" value="InterPro"/>
</dbReference>
<dbReference type="EMBL" id="MJEA01000001">
    <property type="protein sequence ID" value="OQO71647.1"/>
    <property type="molecule type" value="Genomic_DNA"/>
</dbReference>
<dbReference type="InterPro" id="IPR008201">
    <property type="entry name" value="HepT-like"/>
</dbReference>
<sequence length="123" mass="14859">MKNKIEEDLRILKGMLIYCEDIELTLNRFGRNYEVFTHDRVFFHAVSMSLMQVGEMANKLTDEFKERTNDQVNWYKLKAIRNLFAHAYSNINKRHVWQFVTVFTPVYAEFCRQEIIFLQNEIL</sequence>
<dbReference type="OrthoDB" id="9810538at2"/>
<keyword evidence="2" id="KW-1277">Toxin-antitoxin system</keyword>
<keyword evidence="3" id="KW-0540">Nuclease</keyword>
<dbReference type="GO" id="GO:0016787">
    <property type="term" value="F:hydrolase activity"/>
    <property type="evidence" value="ECO:0007669"/>
    <property type="project" value="UniProtKB-KW"/>
</dbReference>
<dbReference type="AlphaFoldDB" id="A0A1V8YUD7"/>
<dbReference type="Pfam" id="PF01934">
    <property type="entry name" value="HepT-like"/>
    <property type="match status" value="1"/>
</dbReference>
<keyword evidence="4" id="KW-0547">Nucleotide-binding</keyword>
<keyword evidence="5" id="KW-0378">Hydrolase</keyword>
<protein>
    <submittedName>
        <fullName evidence="6">Antitoxin</fullName>
    </submittedName>
</protein>
<dbReference type="PANTHER" id="PTHR34139:SF1">
    <property type="entry name" value="RNASE MJ1380-RELATED"/>
    <property type="match status" value="1"/>
</dbReference>
<evidence type="ECO:0000256" key="1">
    <source>
        <dbReference type="ARBA" id="ARBA00022553"/>
    </source>
</evidence>
<organism evidence="6 7">
    <name type="scientific">Enterococcus villorum</name>
    <dbReference type="NCBI Taxonomy" id="112904"/>
    <lineage>
        <taxon>Bacteria</taxon>
        <taxon>Bacillati</taxon>
        <taxon>Bacillota</taxon>
        <taxon>Bacilli</taxon>
        <taxon>Lactobacillales</taxon>
        <taxon>Enterococcaceae</taxon>
        <taxon>Enterococcus</taxon>
    </lineage>
</organism>
<dbReference type="PANTHER" id="PTHR34139">
    <property type="entry name" value="UPF0331 PROTEIN MJ0127"/>
    <property type="match status" value="1"/>
</dbReference>
<evidence type="ECO:0000256" key="5">
    <source>
        <dbReference type="ARBA" id="ARBA00022801"/>
    </source>
</evidence>
<evidence type="ECO:0000313" key="7">
    <source>
        <dbReference type="Proteomes" id="UP000192477"/>
    </source>
</evidence>
<dbReference type="GO" id="GO:0110001">
    <property type="term" value="C:toxin-antitoxin complex"/>
    <property type="evidence" value="ECO:0007669"/>
    <property type="project" value="InterPro"/>
</dbReference>
<reference evidence="6 7" key="1">
    <citation type="journal article" date="2017" name="BMC Microbiol.">
        <title>Comparative genomics of Enterococcus spp. isolated from bovine feces.</title>
        <authorList>
            <person name="Beukers A.G."/>
            <person name="Zaheer R."/>
            <person name="Goji N."/>
            <person name="Amoako K.K."/>
            <person name="Chaves A.V."/>
            <person name="Ward M.P."/>
            <person name="McAllister T.A."/>
        </authorList>
    </citation>
    <scope>NUCLEOTIDE SEQUENCE [LARGE SCALE GENOMIC DNA]</scope>
    <source>
        <strain evidence="6 7">F1129D 143</strain>
    </source>
</reference>